<comment type="caution">
    <text evidence="2">The sequence shown here is derived from an EMBL/GenBank/DDBJ whole genome shotgun (WGS) entry which is preliminary data.</text>
</comment>
<dbReference type="AlphaFoldDB" id="V6S570"/>
<organism evidence="2 3">
    <name type="scientific">Flavobacterium enshiense DK69</name>
    <dbReference type="NCBI Taxonomy" id="1107311"/>
    <lineage>
        <taxon>Bacteria</taxon>
        <taxon>Pseudomonadati</taxon>
        <taxon>Bacteroidota</taxon>
        <taxon>Flavobacteriia</taxon>
        <taxon>Flavobacteriales</taxon>
        <taxon>Flavobacteriaceae</taxon>
        <taxon>Flavobacterium</taxon>
    </lineage>
</organism>
<keyword evidence="1" id="KW-0472">Membrane</keyword>
<dbReference type="PATRIC" id="fig|1107311.3.peg.2430"/>
<dbReference type="OrthoDB" id="948713at2"/>
<evidence type="ECO:0000313" key="3">
    <source>
        <dbReference type="Proteomes" id="UP000030149"/>
    </source>
</evidence>
<gene>
    <name evidence="2" type="ORF">Q767_00290</name>
</gene>
<reference evidence="2 3" key="2">
    <citation type="journal article" date="2015" name="Stand. Genomic Sci.">
        <title>High quality draft genomic sequence of Flavobacterium enshiense DK69(T) and comparison among Flavobacterium genomes.</title>
        <authorList>
            <person name="Zeng Z."/>
            <person name="Chen C."/>
            <person name="Du H."/>
            <person name="Wang G."/>
            <person name="Li M."/>
        </authorList>
    </citation>
    <scope>NUCLEOTIDE SEQUENCE [LARGE SCALE GENOMIC DNA]</scope>
    <source>
        <strain evidence="2 3">DK69</strain>
    </source>
</reference>
<accession>V6S570</accession>
<dbReference type="EMBL" id="JRLZ01000001">
    <property type="protein sequence ID" value="KGO97079.1"/>
    <property type="molecule type" value="Genomic_DNA"/>
</dbReference>
<evidence type="ECO:0000313" key="2">
    <source>
        <dbReference type="EMBL" id="KGO97079.1"/>
    </source>
</evidence>
<reference evidence="3" key="1">
    <citation type="submission" date="2013-09" db="EMBL/GenBank/DDBJ databases">
        <authorList>
            <person name="Zeng Z."/>
            <person name="Chen C."/>
        </authorList>
    </citation>
    <scope>NUCLEOTIDE SEQUENCE [LARGE SCALE GENOMIC DNA]</scope>
    <source>
        <strain evidence="3">DK69</strain>
    </source>
</reference>
<sequence>MKAQSTDKKTFQLTENGQQLGELIYENLFFLNAEIKLTSSDVFEIKPVGLFQTSINVTQNGTEIAKLVMNWRGEIVISYQDGEEYVLKLNTFFFGKYIIENKKEEKIIQLDPKFNWREFHYNYDIVYNITDDNKSKDPLLLLLGVYATNYFVACMSGSSAGMM</sequence>
<name>V6S570_9FLAO</name>
<feature type="transmembrane region" description="Helical" evidence="1">
    <location>
        <begin position="139"/>
        <end position="160"/>
    </location>
</feature>
<dbReference type="RefSeq" id="WP_023574427.1">
    <property type="nucleotide sequence ID" value="NZ_AVCS01000016.1"/>
</dbReference>
<evidence type="ECO:0000256" key="1">
    <source>
        <dbReference type="SAM" id="Phobius"/>
    </source>
</evidence>
<keyword evidence="1" id="KW-0812">Transmembrane</keyword>
<proteinExistence type="predicted"/>
<keyword evidence="3" id="KW-1185">Reference proteome</keyword>
<keyword evidence="1" id="KW-1133">Transmembrane helix</keyword>
<protein>
    <submittedName>
        <fullName evidence="2">Uncharacterized protein</fullName>
    </submittedName>
</protein>
<dbReference type="eggNOG" id="ENOG5032VR4">
    <property type="taxonomic scope" value="Bacteria"/>
</dbReference>
<dbReference type="Proteomes" id="UP000030149">
    <property type="component" value="Unassembled WGS sequence"/>
</dbReference>